<dbReference type="InterPro" id="IPR027417">
    <property type="entry name" value="P-loop_NTPase"/>
</dbReference>
<feature type="repeat" description="ANK" evidence="3">
    <location>
        <begin position="1007"/>
        <end position="1033"/>
    </location>
</feature>
<dbReference type="SUPFAM" id="SSF53474">
    <property type="entry name" value="alpha/beta-Hydrolases"/>
    <property type="match status" value="1"/>
</dbReference>
<evidence type="ECO:0000259" key="5">
    <source>
        <dbReference type="Pfam" id="PF24883"/>
    </source>
</evidence>
<accession>A0A9P9A479</accession>
<dbReference type="InterPro" id="IPR029058">
    <property type="entry name" value="AB_hydrolase_fold"/>
</dbReference>
<feature type="repeat" description="ANK" evidence="3">
    <location>
        <begin position="1078"/>
        <end position="1110"/>
    </location>
</feature>
<sequence length="1787" mass="198197">LGLEVVYPQPGDPVPAKYLRNIICVHGLGRDSIRTWHHETAGKTWISDPEFLGSLSLSARVLTYTYNSDLSANMSSASIGLHASELLELITICFNQTGGGPTIFVAHGFGGIIVKKVKTREPMTALTPLLEIANVVEKLPTLFGPEGADTSHHGHVVPSSCARFRAGAHQAVQLDRDHLGLAIQARTEFQASLSGWSQTSTGSHILPIPGSCSWLRNHDSFKLWLDAPVSTAVLCHGPPGSGKTHWAKSIINHLGAARPTDIVISFFCDGAETGDTEPAILESLIYQIVCRRPEWFRELPNHYTERRFNTPRRTMESLSDMLLHLKRTRTPNTVFFVIDGIDECTTDFTRKFLRHVSAFVDRFGPEKSPSGTNPQQDEPGRAKFKFLFTSKQIEVVRQAPCWTTRGPGSLAATETNIREDISIYVNTHVDRLGMSPNETAEHKIRIKRQADTFFPFAAFACAEVSTGAGVPLTALAELNAELNAGVTHSVCPDGLARYYDRQILPLLQSIGNDQFSLDTLFIMCVHYPCRVDRSHILDFFRRSRGYNEQDNPMPDILSIISQQCSRLIDMTNPVLALTHEDSLYPHLLRLVPDGALYAHMVKLCLRYLSAPCFTPAAFLPLTNTTGREQARFLPREYPFYLEAMHYWPKYLQKSEGHTDKVMSAVRCFLSEDSPQYQAWCIGMTTHDVYNIGKLHPCTAIALSDRPELVRPFLPTAWNLSGPVSSWEKGQVQRGDKRRLSWKSMLPAWPPKSRPFFSEDVTDELGRGPLHFCCDEGLPSALALFLTCPLLVDQRSFPPGRPGPQGDLSGETPLFNACRRYVHGGIYACRFDEREPRQSAPYLEAAKLLLEAGANPNLSSYYGTRCLHVAVMAESPEFVDLLLKFGAEVNVSDVAGKTILQAATSSKSEDSETFLENIPMLERLIEAGIDLDARYSDNNPPISVALERDQLEVFRLLAQHVSDINQRDVKGLAPIQIVIATGRSELLPCLLERPDVELDLLTRGSDSTGITALGLALKKNDLRAVQLLLAAGASPGYVPGMEQMLPLAEAVCSCELPILRLLLEYGAPVNALNDKDYCKGETALTTAIRLCNEDHVRVLLENGADPTIEEAYGLGSALSWAVPRRIISVVRMLLEHVIPPDVNYRTKDSPHVLFDIFETDSDDAENIVKLLLEHGMHPKASFDVTDERNPVHALAEEGLVNLVKILVEHDRSLLDMHHKSGMMYETPLHVAAVYGRVKTIAYMLAEGAVADTKSFWYEETPFAKACVGGELEAAKLLFDAAPHVLEEKTYCGETPLMQVCDEVNIKIIRFLLEKGANFRVTDCKGVSIVRRALEQHEEDAVQLIRLFVGKGLGPNEIVGSHGLTVLGEAIRISSLPAVRYLLSKGGDPIRCQLCLDGTTYRTGLHVAANYREPEVAKLLLEMPEVREHLADVDDSGENALFVNPRRNGASAMASTIFWTAEEVRRDTGRDVFAEMATASNEIGRTAVDVALHGTHVFAPPEAIPSLRAHVREQLAILVTAKRTFEEHLAVIERLSGCLADLGGHDAQEITLMQMILTVPEVIKGEEGYSSVTRHRWSCDGCEEKFELMHVCRFCSEAVCSECVSTHEPGVHSYLAVPPPETIDLNSIEMQTALDTLRVEFDADRNVEPVPVEVFRDEPGSAATTLSLATMHAFGYLEFRRRAWSPYIGLARAVHERIEPWAGLISEQRTIIRDRVLDGENAPERLREELGYFLSSGRRTAYQDEAAIRYGWVLEALGICFQEPAGWVEDDDDDDSDDGNDSDDSVTIV</sequence>
<evidence type="ECO:0000313" key="7">
    <source>
        <dbReference type="Proteomes" id="UP000770015"/>
    </source>
</evidence>
<dbReference type="SUPFAM" id="SSF48403">
    <property type="entry name" value="Ankyrin repeat"/>
    <property type="match status" value="3"/>
</dbReference>
<dbReference type="Pfam" id="PF24883">
    <property type="entry name" value="NPHP3_N"/>
    <property type="match status" value="1"/>
</dbReference>
<name>A0A9P9A479_9PEZI</name>
<dbReference type="SUPFAM" id="SSF52540">
    <property type="entry name" value="P-loop containing nucleoside triphosphate hydrolases"/>
    <property type="match status" value="1"/>
</dbReference>
<dbReference type="InterPro" id="IPR051165">
    <property type="entry name" value="Multifunctional_ANK_Repeat"/>
</dbReference>
<dbReference type="InterPro" id="IPR002110">
    <property type="entry name" value="Ankyrin_rpt"/>
</dbReference>
<evidence type="ECO:0000256" key="1">
    <source>
        <dbReference type="ARBA" id="ARBA00022737"/>
    </source>
</evidence>
<evidence type="ECO:0000313" key="6">
    <source>
        <dbReference type="EMBL" id="KAH6668146.1"/>
    </source>
</evidence>
<dbReference type="Gene3D" id="1.25.40.20">
    <property type="entry name" value="Ankyrin repeat-containing domain"/>
    <property type="match status" value="3"/>
</dbReference>
<feature type="domain" description="Nephrocystin 3-like N-terminal" evidence="5">
    <location>
        <begin position="210"/>
        <end position="358"/>
    </location>
</feature>
<dbReference type="PANTHER" id="PTHR24123">
    <property type="entry name" value="ANKYRIN REPEAT-CONTAINING"/>
    <property type="match status" value="1"/>
</dbReference>
<dbReference type="PROSITE" id="PS50088">
    <property type="entry name" value="ANK_REPEAT"/>
    <property type="match status" value="6"/>
</dbReference>
<feature type="repeat" description="ANK" evidence="3">
    <location>
        <begin position="861"/>
        <end position="893"/>
    </location>
</feature>
<reference evidence="6" key="1">
    <citation type="journal article" date="2021" name="Nat. Commun.">
        <title>Genetic determinants of endophytism in the Arabidopsis root mycobiome.</title>
        <authorList>
            <person name="Mesny F."/>
            <person name="Miyauchi S."/>
            <person name="Thiergart T."/>
            <person name="Pickel B."/>
            <person name="Atanasova L."/>
            <person name="Karlsson M."/>
            <person name="Huettel B."/>
            <person name="Barry K.W."/>
            <person name="Haridas S."/>
            <person name="Chen C."/>
            <person name="Bauer D."/>
            <person name="Andreopoulos W."/>
            <person name="Pangilinan J."/>
            <person name="LaButti K."/>
            <person name="Riley R."/>
            <person name="Lipzen A."/>
            <person name="Clum A."/>
            <person name="Drula E."/>
            <person name="Henrissat B."/>
            <person name="Kohler A."/>
            <person name="Grigoriev I.V."/>
            <person name="Martin F.M."/>
            <person name="Hacquard S."/>
        </authorList>
    </citation>
    <scope>NUCLEOTIDE SEQUENCE</scope>
    <source>
        <strain evidence="6">MPI-SDFR-AT-0117</strain>
    </source>
</reference>
<dbReference type="SUPFAM" id="SSF57903">
    <property type="entry name" value="FYVE/PHD zinc finger"/>
    <property type="match status" value="1"/>
</dbReference>
<dbReference type="PANTHER" id="PTHR24123:SF142">
    <property type="entry name" value="ANKYRIN"/>
    <property type="match status" value="1"/>
</dbReference>
<evidence type="ECO:0000256" key="4">
    <source>
        <dbReference type="SAM" id="MobiDB-lite"/>
    </source>
</evidence>
<keyword evidence="2 3" id="KW-0040">ANK repeat</keyword>
<gene>
    <name evidence="6" type="ORF">F5X68DRAFT_249584</name>
</gene>
<dbReference type="Pfam" id="PF12796">
    <property type="entry name" value="Ank_2"/>
    <property type="match status" value="3"/>
</dbReference>
<feature type="repeat" description="ANK" evidence="3">
    <location>
        <begin position="1290"/>
        <end position="1322"/>
    </location>
</feature>
<dbReference type="OrthoDB" id="823504at2759"/>
<proteinExistence type="predicted"/>
<feature type="region of interest" description="Disordered" evidence="4">
    <location>
        <begin position="1766"/>
        <end position="1787"/>
    </location>
</feature>
<protein>
    <submittedName>
        <fullName evidence="6">Ankyrin repeat-containing domain protein</fullName>
    </submittedName>
</protein>
<dbReference type="PROSITE" id="PS50297">
    <property type="entry name" value="ANK_REP_REGION"/>
    <property type="match status" value="5"/>
</dbReference>
<feature type="non-terminal residue" evidence="6">
    <location>
        <position position="1"/>
    </location>
</feature>
<comment type="caution">
    <text evidence="6">The sequence shown here is derived from an EMBL/GenBank/DDBJ whole genome shotgun (WGS) entry which is preliminary data.</text>
</comment>
<evidence type="ECO:0000256" key="2">
    <source>
        <dbReference type="ARBA" id="ARBA00023043"/>
    </source>
</evidence>
<dbReference type="Gene3D" id="3.40.50.300">
    <property type="entry name" value="P-loop containing nucleotide triphosphate hydrolases"/>
    <property type="match status" value="1"/>
</dbReference>
<keyword evidence="7" id="KW-1185">Reference proteome</keyword>
<keyword evidence="1" id="KW-0677">Repeat</keyword>
<evidence type="ECO:0000256" key="3">
    <source>
        <dbReference type="PROSITE-ProRule" id="PRU00023"/>
    </source>
</evidence>
<dbReference type="InterPro" id="IPR011011">
    <property type="entry name" value="Znf_FYVE_PHD"/>
</dbReference>
<dbReference type="InterPro" id="IPR036770">
    <property type="entry name" value="Ankyrin_rpt-contain_sf"/>
</dbReference>
<organism evidence="6 7">
    <name type="scientific">Plectosphaerella plurivora</name>
    <dbReference type="NCBI Taxonomy" id="936078"/>
    <lineage>
        <taxon>Eukaryota</taxon>
        <taxon>Fungi</taxon>
        <taxon>Dikarya</taxon>
        <taxon>Ascomycota</taxon>
        <taxon>Pezizomycotina</taxon>
        <taxon>Sordariomycetes</taxon>
        <taxon>Hypocreomycetidae</taxon>
        <taxon>Glomerellales</taxon>
        <taxon>Plectosphaerellaceae</taxon>
        <taxon>Plectosphaerella</taxon>
    </lineage>
</organism>
<dbReference type="InterPro" id="IPR056884">
    <property type="entry name" value="NPHP3-like_N"/>
</dbReference>
<dbReference type="Proteomes" id="UP000770015">
    <property type="component" value="Unassembled WGS sequence"/>
</dbReference>
<dbReference type="CDD" id="cd00065">
    <property type="entry name" value="FYVE_like_SF"/>
    <property type="match status" value="1"/>
</dbReference>
<feature type="repeat" description="ANK" evidence="3">
    <location>
        <begin position="1041"/>
        <end position="1073"/>
    </location>
</feature>
<dbReference type="SMART" id="SM00248">
    <property type="entry name" value="ANK"/>
    <property type="match status" value="15"/>
</dbReference>
<dbReference type="EMBL" id="JAGSXJ010000034">
    <property type="protein sequence ID" value="KAH6668146.1"/>
    <property type="molecule type" value="Genomic_DNA"/>
</dbReference>
<feature type="repeat" description="ANK" evidence="3">
    <location>
        <begin position="1222"/>
        <end position="1254"/>
    </location>
</feature>